<dbReference type="InterPro" id="IPR036282">
    <property type="entry name" value="Glutathione-S-Trfase_C_sf"/>
</dbReference>
<dbReference type="Pfam" id="PF13409">
    <property type="entry name" value="GST_N_2"/>
    <property type="match status" value="1"/>
</dbReference>
<evidence type="ECO:0000259" key="2">
    <source>
        <dbReference type="Pfam" id="PF22041"/>
    </source>
</evidence>
<proteinExistence type="predicted"/>
<dbReference type="InterPro" id="IPR054416">
    <property type="entry name" value="GST_UstS-like_C"/>
</dbReference>
<dbReference type="SUPFAM" id="SSF47616">
    <property type="entry name" value="GST C-terminal domain-like"/>
    <property type="match status" value="1"/>
</dbReference>
<dbReference type="AlphaFoldDB" id="A0A6A5QI32"/>
<dbReference type="SUPFAM" id="SSF52833">
    <property type="entry name" value="Thioredoxin-like"/>
    <property type="match status" value="1"/>
</dbReference>
<name>A0A6A5QI32_AMPQU</name>
<organism evidence="3 4">
    <name type="scientific">Ampelomyces quisqualis</name>
    <name type="common">Powdery mildew agent</name>
    <dbReference type="NCBI Taxonomy" id="50730"/>
    <lineage>
        <taxon>Eukaryota</taxon>
        <taxon>Fungi</taxon>
        <taxon>Dikarya</taxon>
        <taxon>Ascomycota</taxon>
        <taxon>Pezizomycotina</taxon>
        <taxon>Dothideomycetes</taxon>
        <taxon>Pleosporomycetidae</taxon>
        <taxon>Pleosporales</taxon>
        <taxon>Pleosporineae</taxon>
        <taxon>Phaeosphaeriaceae</taxon>
        <taxon>Ampelomyces</taxon>
    </lineage>
</organism>
<evidence type="ECO:0000259" key="1">
    <source>
        <dbReference type="Pfam" id="PF13409"/>
    </source>
</evidence>
<dbReference type="Gene3D" id="1.20.1050.10">
    <property type="match status" value="1"/>
</dbReference>
<dbReference type="Gene3D" id="3.40.30.10">
    <property type="entry name" value="Glutaredoxin"/>
    <property type="match status" value="1"/>
</dbReference>
<protein>
    <recommendedName>
        <fullName evidence="5">GST N-terminal domain-containing protein</fullName>
    </recommendedName>
</protein>
<evidence type="ECO:0000313" key="3">
    <source>
        <dbReference type="EMBL" id="KAF1915049.1"/>
    </source>
</evidence>
<sequence>MSPVVFFDLPSKQRTAWSLNPWKTRMVLNYKKIEYKTEWIEYPDLAPKLKSLGVPPNDPSDPGYYAAYSSPAIKLADDTYMLDSWPIAHELEKRYPAPSLHLDDPIVEKVRNHISTIMQPLTGFVIPKVPLKILNERSAAYFNETRKQKFGMPLSEVEKTTMTEENWEKARRQVKQVGEWLRERGGPYFLGETVSYADFIFVGMLAMIKRLDDELFRRFLDFDEALPQLFEASKQWLEKDD</sequence>
<dbReference type="EMBL" id="ML979136">
    <property type="protein sequence ID" value="KAF1915049.1"/>
    <property type="molecule type" value="Genomic_DNA"/>
</dbReference>
<keyword evidence="4" id="KW-1185">Reference proteome</keyword>
<dbReference type="InterPro" id="IPR036249">
    <property type="entry name" value="Thioredoxin-like_sf"/>
</dbReference>
<gene>
    <name evidence="3" type="ORF">BDU57DRAFT_517833</name>
</gene>
<reference evidence="3" key="1">
    <citation type="journal article" date="2020" name="Stud. Mycol.">
        <title>101 Dothideomycetes genomes: a test case for predicting lifestyles and emergence of pathogens.</title>
        <authorList>
            <person name="Haridas S."/>
            <person name="Albert R."/>
            <person name="Binder M."/>
            <person name="Bloem J."/>
            <person name="Labutti K."/>
            <person name="Salamov A."/>
            <person name="Andreopoulos B."/>
            <person name="Baker S."/>
            <person name="Barry K."/>
            <person name="Bills G."/>
            <person name="Bluhm B."/>
            <person name="Cannon C."/>
            <person name="Castanera R."/>
            <person name="Culley D."/>
            <person name="Daum C."/>
            <person name="Ezra D."/>
            <person name="Gonzalez J."/>
            <person name="Henrissat B."/>
            <person name="Kuo A."/>
            <person name="Liang C."/>
            <person name="Lipzen A."/>
            <person name="Lutzoni F."/>
            <person name="Magnuson J."/>
            <person name="Mondo S."/>
            <person name="Nolan M."/>
            <person name="Ohm R."/>
            <person name="Pangilinan J."/>
            <person name="Park H.-J."/>
            <person name="Ramirez L."/>
            <person name="Alfaro M."/>
            <person name="Sun H."/>
            <person name="Tritt A."/>
            <person name="Yoshinaga Y."/>
            <person name="Zwiers L.-H."/>
            <person name="Turgeon B."/>
            <person name="Goodwin S."/>
            <person name="Spatafora J."/>
            <person name="Crous P."/>
            <person name="Grigoriev I."/>
        </authorList>
    </citation>
    <scope>NUCLEOTIDE SEQUENCE</scope>
    <source>
        <strain evidence="3">HMLAC05119</strain>
    </source>
</reference>
<evidence type="ECO:0000313" key="4">
    <source>
        <dbReference type="Proteomes" id="UP000800096"/>
    </source>
</evidence>
<dbReference type="OrthoDB" id="4951845at2759"/>
<feature type="domain" description="GST N-terminal" evidence="1">
    <location>
        <begin position="17"/>
        <end position="93"/>
    </location>
</feature>
<accession>A0A6A5QI32</accession>
<feature type="domain" description="Glutathione S-transferase UstS-like C-terminal" evidence="2">
    <location>
        <begin position="115"/>
        <end position="214"/>
    </location>
</feature>
<dbReference type="Pfam" id="PF22041">
    <property type="entry name" value="GST_C_7"/>
    <property type="match status" value="1"/>
</dbReference>
<evidence type="ECO:0008006" key="5">
    <source>
        <dbReference type="Google" id="ProtNLM"/>
    </source>
</evidence>
<dbReference type="InterPro" id="IPR004045">
    <property type="entry name" value="Glutathione_S-Trfase_N"/>
</dbReference>
<dbReference type="Proteomes" id="UP000800096">
    <property type="component" value="Unassembled WGS sequence"/>
</dbReference>